<feature type="transmembrane region" description="Helical" evidence="5">
    <location>
        <begin position="38"/>
        <end position="60"/>
    </location>
</feature>
<dbReference type="PANTHER" id="PTHR23510">
    <property type="entry name" value="INNER MEMBRANE TRANSPORT PROTEIN YAJR"/>
    <property type="match status" value="1"/>
</dbReference>
<evidence type="ECO:0000313" key="6">
    <source>
        <dbReference type="EMBL" id="CAD9606133.1"/>
    </source>
</evidence>
<evidence type="ECO:0000256" key="5">
    <source>
        <dbReference type="SAM" id="Phobius"/>
    </source>
</evidence>
<feature type="transmembrane region" description="Helical" evidence="5">
    <location>
        <begin position="288"/>
        <end position="305"/>
    </location>
</feature>
<dbReference type="GO" id="GO:0022857">
    <property type="term" value="F:transmembrane transporter activity"/>
    <property type="evidence" value="ECO:0007669"/>
    <property type="project" value="InterPro"/>
</dbReference>
<feature type="transmembrane region" description="Helical" evidence="5">
    <location>
        <begin position="259"/>
        <end position="281"/>
    </location>
</feature>
<organism evidence="6">
    <name type="scientific">Zooxanthella nutricula</name>
    <dbReference type="NCBI Taxonomy" id="1333877"/>
    <lineage>
        <taxon>Eukaryota</taxon>
        <taxon>Sar</taxon>
        <taxon>Alveolata</taxon>
        <taxon>Dinophyceae</taxon>
        <taxon>Peridiniales</taxon>
        <taxon>Peridiniales incertae sedis</taxon>
        <taxon>Zooxanthella</taxon>
    </lineage>
</organism>
<proteinExistence type="predicted"/>
<keyword evidence="4 5" id="KW-0472">Membrane</keyword>
<feature type="transmembrane region" description="Helical" evidence="5">
    <location>
        <begin position="131"/>
        <end position="152"/>
    </location>
</feature>
<dbReference type="InterPro" id="IPR036259">
    <property type="entry name" value="MFS_trans_sf"/>
</dbReference>
<dbReference type="Gene3D" id="1.20.1250.20">
    <property type="entry name" value="MFS general substrate transporter like domains"/>
    <property type="match status" value="1"/>
</dbReference>
<feature type="transmembrane region" description="Helical" evidence="5">
    <location>
        <begin position="219"/>
        <end position="239"/>
    </location>
</feature>
<feature type="transmembrane region" description="Helical" evidence="5">
    <location>
        <begin position="172"/>
        <end position="192"/>
    </location>
</feature>
<evidence type="ECO:0000256" key="3">
    <source>
        <dbReference type="ARBA" id="ARBA00022989"/>
    </source>
</evidence>
<feature type="transmembrane region" description="Helical" evidence="5">
    <location>
        <begin position="100"/>
        <end position="119"/>
    </location>
</feature>
<dbReference type="EMBL" id="HBGW01062188">
    <property type="protein sequence ID" value="CAD9606133.1"/>
    <property type="molecule type" value="Transcribed_RNA"/>
</dbReference>
<gene>
    <name evidence="6" type="ORF">BRAN1462_LOCUS39647</name>
</gene>
<dbReference type="Pfam" id="PF07690">
    <property type="entry name" value="MFS_1"/>
    <property type="match status" value="1"/>
</dbReference>
<feature type="transmembrane region" description="Helical" evidence="5">
    <location>
        <begin position="311"/>
        <end position="332"/>
    </location>
</feature>
<dbReference type="SUPFAM" id="SSF103473">
    <property type="entry name" value="MFS general substrate transporter"/>
    <property type="match status" value="1"/>
</dbReference>
<keyword evidence="3 5" id="KW-1133">Transmembrane helix</keyword>
<evidence type="ECO:0008006" key="7">
    <source>
        <dbReference type="Google" id="ProtNLM"/>
    </source>
</evidence>
<feature type="transmembrane region" description="Helical" evidence="5">
    <location>
        <begin position="72"/>
        <end position="94"/>
    </location>
</feature>
<dbReference type="InterPro" id="IPR051068">
    <property type="entry name" value="MFS_Domain-Containing_Protein"/>
</dbReference>
<evidence type="ECO:0000256" key="4">
    <source>
        <dbReference type="ARBA" id="ARBA00023136"/>
    </source>
</evidence>
<dbReference type="AlphaFoldDB" id="A0A7S2PL49"/>
<dbReference type="InterPro" id="IPR011701">
    <property type="entry name" value="MFS"/>
</dbReference>
<sequence>MPPRGSLAVVYAFQLVTNTGMAIIFPTALSYSEQLGAGAAFSGVMVAVLPFACLLGNYPMQKLIEQVPLRTLFYVQTAGNVVANVLYACAGLTHSKWTLLVARLLMGLCGQNTPVLVYISRSVGLNHRSWAMMVQSSTMGLGYVLGPLFAFVTSVFCKELRVDNLVVDQNTLPGWFMALLWFVLLVSQPFLYKEPRAGGGVEGQTFVTHRPPQEERPRVRAILLLLFLQVVGGMVFSLWEVFAALHCTRSWGWSDGTAGLYMACVMGSLLLICVLCSLLVVGKFADRSVLVCCCTAAACAAPFLFDYGTPRVASVVLFTVGSFALLSFCQLFRGACYALGSKVTPNSMQAQMSTWIAMANNFGRGVGPLVGSHAQIQVFAAVNLCVMGAAVAGTMATFGHLKPHAKAT</sequence>
<protein>
    <recommendedName>
        <fullName evidence="7">Major facilitator superfamily (MFS) profile domain-containing protein</fullName>
    </recommendedName>
</protein>
<evidence type="ECO:0000256" key="1">
    <source>
        <dbReference type="ARBA" id="ARBA00004141"/>
    </source>
</evidence>
<evidence type="ECO:0000256" key="2">
    <source>
        <dbReference type="ARBA" id="ARBA00022692"/>
    </source>
</evidence>
<name>A0A7S2PL49_9DINO</name>
<reference evidence="6" key="1">
    <citation type="submission" date="2021-01" db="EMBL/GenBank/DDBJ databases">
        <authorList>
            <person name="Corre E."/>
            <person name="Pelletier E."/>
            <person name="Niang G."/>
            <person name="Scheremetjew M."/>
            <person name="Finn R."/>
            <person name="Kale V."/>
            <person name="Holt S."/>
            <person name="Cochrane G."/>
            <person name="Meng A."/>
            <person name="Brown T."/>
            <person name="Cohen L."/>
        </authorList>
    </citation>
    <scope>NUCLEOTIDE SEQUENCE</scope>
    <source>
        <strain evidence="6">RCC3387</strain>
    </source>
</reference>
<accession>A0A7S2PL49</accession>
<dbReference type="GO" id="GO:0016020">
    <property type="term" value="C:membrane"/>
    <property type="evidence" value="ECO:0007669"/>
    <property type="project" value="UniProtKB-SubCell"/>
</dbReference>
<comment type="subcellular location">
    <subcellularLocation>
        <location evidence="1">Membrane</location>
        <topology evidence="1">Multi-pass membrane protein</topology>
    </subcellularLocation>
</comment>
<keyword evidence="2 5" id="KW-0812">Transmembrane</keyword>